<evidence type="ECO:0000313" key="2">
    <source>
        <dbReference type="Proteomes" id="UP000279833"/>
    </source>
</evidence>
<dbReference type="Proteomes" id="UP000279833">
    <property type="component" value="Unassembled WGS sequence"/>
</dbReference>
<accession>A0A183L1M9</accession>
<keyword evidence="2" id="KW-1185">Reference proteome</keyword>
<reference evidence="3" key="1">
    <citation type="submission" date="2016-06" db="UniProtKB">
        <authorList>
            <consortium name="WormBaseParasite"/>
        </authorList>
    </citation>
    <scope>IDENTIFICATION</scope>
</reference>
<evidence type="ECO:0000313" key="1">
    <source>
        <dbReference type="EMBL" id="VDP74769.1"/>
    </source>
</evidence>
<dbReference type="EMBL" id="UZAK01046076">
    <property type="protein sequence ID" value="VDP74769.1"/>
    <property type="molecule type" value="Genomic_DNA"/>
</dbReference>
<evidence type="ECO:0000313" key="3">
    <source>
        <dbReference type="WBParaSite" id="SCUD_0002123201-mRNA-1"/>
    </source>
</evidence>
<proteinExistence type="predicted"/>
<dbReference type="AlphaFoldDB" id="A0A183L1M9"/>
<protein>
    <submittedName>
        <fullName evidence="3">DUF4806 domain-containing protein</fullName>
    </submittedName>
</protein>
<reference evidence="1 2" key="2">
    <citation type="submission" date="2018-11" db="EMBL/GenBank/DDBJ databases">
        <authorList>
            <consortium name="Pathogen Informatics"/>
        </authorList>
    </citation>
    <scope>NUCLEOTIDE SEQUENCE [LARGE SCALE GENOMIC DNA]</scope>
    <source>
        <strain evidence="1">Dakar</strain>
        <strain evidence="2">Dakar, Senegal</strain>
    </source>
</reference>
<name>A0A183L1M9_9TREM</name>
<dbReference type="WBParaSite" id="SCUD_0002123201-mRNA-1">
    <property type="protein sequence ID" value="SCUD_0002123201-mRNA-1"/>
    <property type="gene ID" value="SCUD_0002123201"/>
</dbReference>
<sequence length="101" mass="11429">MDCDDDLHISDEIFFKHEKNKLNESNVNRESGAIVLDADCRMTFLPNWRKNISEEPSPGDIILNATCAHNVCFLLGKSIFIYLFSSKQTLVQRGTGYICAT</sequence>
<organism evidence="3">
    <name type="scientific">Schistosoma curassoni</name>
    <dbReference type="NCBI Taxonomy" id="6186"/>
    <lineage>
        <taxon>Eukaryota</taxon>
        <taxon>Metazoa</taxon>
        <taxon>Spiralia</taxon>
        <taxon>Lophotrochozoa</taxon>
        <taxon>Platyhelminthes</taxon>
        <taxon>Trematoda</taxon>
        <taxon>Digenea</taxon>
        <taxon>Strigeidida</taxon>
        <taxon>Schistosomatoidea</taxon>
        <taxon>Schistosomatidae</taxon>
        <taxon>Schistosoma</taxon>
    </lineage>
</organism>
<gene>
    <name evidence="1" type="ORF">SCUD_LOCUS21229</name>
</gene>